<proteinExistence type="predicted"/>
<dbReference type="EMBL" id="BAABHJ010000017">
    <property type="protein sequence ID" value="GAA4611526.1"/>
    <property type="molecule type" value="Genomic_DNA"/>
</dbReference>
<comment type="caution">
    <text evidence="2">The sequence shown here is derived from an EMBL/GenBank/DDBJ whole genome shotgun (WGS) entry which is preliminary data.</text>
</comment>
<name>A0ABP8TMC7_9ACTN</name>
<dbReference type="Proteomes" id="UP001500212">
    <property type="component" value="Unassembled WGS sequence"/>
</dbReference>
<evidence type="ECO:0000256" key="1">
    <source>
        <dbReference type="SAM" id="MobiDB-lite"/>
    </source>
</evidence>
<gene>
    <name evidence="2" type="ORF">GCM10023195_48850</name>
</gene>
<protein>
    <submittedName>
        <fullName evidence="2">Uncharacterized protein</fullName>
    </submittedName>
</protein>
<organism evidence="2 3">
    <name type="scientific">Actinoallomurus liliacearum</name>
    <dbReference type="NCBI Taxonomy" id="1080073"/>
    <lineage>
        <taxon>Bacteria</taxon>
        <taxon>Bacillati</taxon>
        <taxon>Actinomycetota</taxon>
        <taxon>Actinomycetes</taxon>
        <taxon>Streptosporangiales</taxon>
        <taxon>Thermomonosporaceae</taxon>
        <taxon>Actinoallomurus</taxon>
    </lineage>
</organism>
<feature type="region of interest" description="Disordered" evidence="1">
    <location>
        <begin position="30"/>
        <end position="53"/>
    </location>
</feature>
<dbReference type="RefSeq" id="WP_345358731.1">
    <property type="nucleotide sequence ID" value="NZ_BAABHJ010000017.1"/>
</dbReference>
<accession>A0ABP8TMC7</accession>
<evidence type="ECO:0000313" key="2">
    <source>
        <dbReference type="EMBL" id="GAA4611526.1"/>
    </source>
</evidence>
<keyword evidence="3" id="KW-1185">Reference proteome</keyword>
<evidence type="ECO:0000313" key="3">
    <source>
        <dbReference type="Proteomes" id="UP001500212"/>
    </source>
</evidence>
<reference evidence="3" key="1">
    <citation type="journal article" date="2019" name="Int. J. Syst. Evol. Microbiol.">
        <title>The Global Catalogue of Microorganisms (GCM) 10K type strain sequencing project: providing services to taxonomists for standard genome sequencing and annotation.</title>
        <authorList>
            <consortium name="The Broad Institute Genomics Platform"/>
            <consortium name="The Broad Institute Genome Sequencing Center for Infectious Disease"/>
            <person name="Wu L."/>
            <person name="Ma J."/>
        </authorList>
    </citation>
    <scope>NUCLEOTIDE SEQUENCE [LARGE SCALE GENOMIC DNA]</scope>
    <source>
        <strain evidence="3">JCM 17938</strain>
    </source>
</reference>
<sequence length="53" mass="6085">MICEACRERRHDKCRGGTWCDCQHLPPEFDGPEEQRSEPGEGSEPGINWLRQG</sequence>